<dbReference type="Proteomes" id="UP000465622">
    <property type="component" value="Chromosome"/>
</dbReference>
<evidence type="ECO:0000313" key="2">
    <source>
        <dbReference type="Proteomes" id="UP000465622"/>
    </source>
</evidence>
<dbReference type="RefSeq" id="WP_407663298.1">
    <property type="nucleotide sequence ID" value="NZ_AP022567.1"/>
</dbReference>
<organism evidence="1 2">
    <name type="scientific">Mycolicibacterium mageritense</name>
    <name type="common">Mycobacterium mageritense</name>
    <dbReference type="NCBI Taxonomy" id="53462"/>
    <lineage>
        <taxon>Bacteria</taxon>
        <taxon>Bacillati</taxon>
        <taxon>Actinomycetota</taxon>
        <taxon>Actinomycetes</taxon>
        <taxon>Mycobacteriales</taxon>
        <taxon>Mycobacteriaceae</taxon>
        <taxon>Mycolicibacterium</taxon>
    </lineage>
</organism>
<keyword evidence="2" id="KW-1185">Reference proteome</keyword>
<name>A0ABM7I4K9_MYCME</name>
<gene>
    <name evidence="1" type="ORF">MMAGJ_71240</name>
</gene>
<sequence>MRQSKSQHIGAVTRILLWDNESGIGRYGRFAEGVAGRCGVGVQAMDRVDDTAEHDAVVDVSIDRADRAQKGRSNMAGVGVCVEPESRLLSAYPFTETSHCDVHGAPLSIALAGDCRRLADGPERGYLRGLDNFALRCPTVHRAQSHGEFQWASALP</sequence>
<accession>A0ABM7I4K9</accession>
<evidence type="ECO:0000313" key="1">
    <source>
        <dbReference type="EMBL" id="BBX37842.1"/>
    </source>
</evidence>
<dbReference type="EMBL" id="AP022567">
    <property type="protein sequence ID" value="BBX37842.1"/>
    <property type="molecule type" value="Genomic_DNA"/>
</dbReference>
<protein>
    <submittedName>
        <fullName evidence="1">Uncharacterized protein</fullName>
    </submittedName>
</protein>
<reference evidence="1 2" key="1">
    <citation type="journal article" date="2019" name="Emerg. Microbes Infect.">
        <title>Comprehensive subspecies identification of 175 nontuberculous mycobacteria species based on 7547 genomic profiles.</title>
        <authorList>
            <person name="Matsumoto Y."/>
            <person name="Kinjo T."/>
            <person name="Motooka D."/>
            <person name="Nabeya D."/>
            <person name="Jung N."/>
            <person name="Uechi K."/>
            <person name="Horii T."/>
            <person name="Iida T."/>
            <person name="Fujita J."/>
            <person name="Nakamura S."/>
        </authorList>
    </citation>
    <scope>NUCLEOTIDE SEQUENCE [LARGE SCALE GENOMIC DNA]</scope>
    <source>
        <strain evidence="1 2">JCM 12375</strain>
    </source>
</reference>
<proteinExistence type="predicted"/>